<dbReference type="RefSeq" id="WP_090882752.1">
    <property type="nucleotide sequence ID" value="NZ_FOGG01000006.1"/>
</dbReference>
<dbReference type="Pfam" id="PF02597">
    <property type="entry name" value="ThiS"/>
    <property type="match status" value="1"/>
</dbReference>
<sequence length="77" mass="8497">MEIEVISFGKIAEFIPQQKISLSNVSNTDELKVYLEKDFPALAGIKYKLALNKNIVQSTLNLNNNDVIAIMPPFSGG</sequence>
<accession>A0A1H9MQI8</accession>
<evidence type="ECO:0000313" key="2">
    <source>
        <dbReference type="Proteomes" id="UP000199572"/>
    </source>
</evidence>
<dbReference type="OrthoDB" id="1191081at2"/>
<reference evidence="1 2" key="1">
    <citation type="submission" date="2016-10" db="EMBL/GenBank/DDBJ databases">
        <authorList>
            <person name="de Groot N.N."/>
        </authorList>
    </citation>
    <scope>NUCLEOTIDE SEQUENCE [LARGE SCALE GENOMIC DNA]</scope>
    <source>
        <strain evidence="1 2">DSM 18610</strain>
    </source>
</reference>
<gene>
    <name evidence="1" type="ORF">SAMN04488023_10696</name>
</gene>
<evidence type="ECO:0000313" key="1">
    <source>
        <dbReference type="EMBL" id="SER25952.1"/>
    </source>
</evidence>
<dbReference type="STRING" id="390241.SAMN04488023_10696"/>
<dbReference type="EMBL" id="FOGG01000006">
    <property type="protein sequence ID" value="SER25952.1"/>
    <property type="molecule type" value="Genomic_DNA"/>
</dbReference>
<dbReference type="Gene3D" id="3.10.20.30">
    <property type="match status" value="1"/>
</dbReference>
<proteinExistence type="predicted"/>
<dbReference type="AlphaFoldDB" id="A0A1H9MQI8"/>
<dbReference type="InterPro" id="IPR003749">
    <property type="entry name" value="ThiS/MoaD-like"/>
</dbReference>
<dbReference type="Proteomes" id="UP000199572">
    <property type="component" value="Unassembled WGS sequence"/>
</dbReference>
<dbReference type="SUPFAM" id="SSF54285">
    <property type="entry name" value="MoaD/ThiS"/>
    <property type="match status" value="1"/>
</dbReference>
<dbReference type="InterPro" id="IPR016155">
    <property type="entry name" value="Mopterin_synth/thiamin_S_b"/>
</dbReference>
<organism evidence="1 2">
    <name type="scientific">Pedobacter rhizosphaerae</name>
    <dbReference type="NCBI Taxonomy" id="390241"/>
    <lineage>
        <taxon>Bacteria</taxon>
        <taxon>Pseudomonadati</taxon>
        <taxon>Bacteroidota</taxon>
        <taxon>Sphingobacteriia</taxon>
        <taxon>Sphingobacteriales</taxon>
        <taxon>Sphingobacteriaceae</taxon>
        <taxon>Pedobacter</taxon>
    </lineage>
</organism>
<protein>
    <submittedName>
        <fullName evidence="1">Molybdopterin synthase sulfur carrier subunit</fullName>
    </submittedName>
</protein>
<name>A0A1H9MQI8_9SPHI</name>
<dbReference type="InterPro" id="IPR012675">
    <property type="entry name" value="Beta-grasp_dom_sf"/>
</dbReference>
<keyword evidence="2" id="KW-1185">Reference proteome</keyword>